<organism evidence="3 4">
    <name type="scientific">Zalerion maritima</name>
    <dbReference type="NCBI Taxonomy" id="339359"/>
    <lineage>
        <taxon>Eukaryota</taxon>
        <taxon>Fungi</taxon>
        <taxon>Dikarya</taxon>
        <taxon>Ascomycota</taxon>
        <taxon>Pezizomycotina</taxon>
        <taxon>Sordariomycetes</taxon>
        <taxon>Lulworthiomycetidae</taxon>
        <taxon>Lulworthiales</taxon>
        <taxon>Lulworthiaceae</taxon>
        <taxon>Zalerion</taxon>
    </lineage>
</organism>
<reference evidence="3" key="1">
    <citation type="submission" date="2022-07" db="EMBL/GenBank/DDBJ databases">
        <title>Draft genome sequence of Zalerion maritima ATCC 34329, a (micro)plastics degrading marine fungus.</title>
        <authorList>
            <person name="Paco A."/>
            <person name="Goncalves M.F.M."/>
            <person name="Rocha-Santos T.A.P."/>
            <person name="Alves A."/>
        </authorList>
    </citation>
    <scope>NUCLEOTIDE SEQUENCE</scope>
    <source>
        <strain evidence="3">ATCC 34329</strain>
    </source>
</reference>
<sequence>MERSYPIPRMFFPRGTHTVRDEASLMQREEAASSSTQACNTCASLSCDDGYDCVQTQPSDFGECPIVRCEASENIVTVSGSKSNDSKTEVGPIVGGVLGGITVIAIVTYVVWRFCIKPKRQSYAGSAKMDESTETTHSAEAEKQFAQRRDQRSSTHTVHSIASTVLTRASNIIQIAYIPGVTNRATPSSPGVLVPPVPPLPLALSNQTSPSPYEEPHFFVPGDLRDSTYSGFSGYTDRTSVARTSYAARTSIAPSVSSAIISPPPVTGIRGKAAIVSLKSNGGSSGMSTPPVPSIDYEKYSKTADQKPPPSPGAASTFSVGSTFLNNASASTATQVRPQIIRVTSKHGKVNPLNIKKAGPTSPLAQTVLDGEQQTTPFRGSTMTTARDSAAVTIIDDTPVDQGPFSDPPVSSDHKSTTSLSAVIEEATRRAARTDVRTGETSRERSPFSDEHATND</sequence>
<dbReference type="EMBL" id="JAKWBI020000125">
    <property type="protein sequence ID" value="KAJ2902064.1"/>
    <property type="molecule type" value="Genomic_DNA"/>
</dbReference>
<proteinExistence type="predicted"/>
<dbReference type="Proteomes" id="UP001201980">
    <property type="component" value="Unassembled WGS sequence"/>
</dbReference>
<protein>
    <recommendedName>
        <fullName evidence="5">Membrane anchor Opy2 N-terminal domain-containing protein</fullName>
    </recommendedName>
</protein>
<feature type="region of interest" description="Disordered" evidence="1">
    <location>
        <begin position="397"/>
        <end position="456"/>
    </location>
</feature>
<keyword evidence="2" id="KW-1133">Transmembrane helix</keyword>
<evidence type="ECO:0008006" key="5">
    <source>
        <dbReference type="Google" id="ProtNLM"/>
    </source>
</evidence>
<evidence type="ECO:0000313" key="3">
    <source>
        <dbReference type="EMBL" id="KAJ2902064.1"/>
    </source>
</evidence>
<accession>A0AAD5WS65</accession>
<keyword evidence="2" id="KW-0472">Membrane</keyword>
<keyword evidence="2" id="KW-0812">Transmembrane</keyword>
<gene>
    <name evidence="3" type="ORF">MKZ38_001037</name>
</gene>
<feature type="transmembrane region" description="Helical" evidence="2">
    <location>
        <begin position="90"/>
        <end position="112"/>
    </location>
</feature>
<feature type="compositionally biased region" description="Basic and acidic residues" evidence="1">
    <location>
        <begin position="137"/>
        <end position="153"/>
    </location>
</feature>
<feature type="region of interest" description="Disordered" evidence="1">
    <location>
        <begin position="125"/>
        <end position="157"/>
    </location>
</feature>
<name>A0AAD5WS65_9PEZI</name>
<evidence type="ECO:0000313" key="4">
    <source>
        <dbReference type="Proteomes" id="UP001201980"/>
    </source>
</evidence>
<evidence type="ECO:0000256" key="1">
    <source>
        <dbReference type="SAM" id="MobiDB-lite"/>
    </source>
</evidence>
<feature type="compositionally biased region" description="Basic and acidic residues" evidence="1">
    <location>
        <begin position="426"/>
        <end position="456"/>
    </location>
</feature>
<comment type="caution">
    <text evidence="3">The sequence shown here is derived from an EMBL/GenBank/DDBJ whole genome shotgun (WGS) entry which is preliminary data.</text>
</comment>
<keyword evidence="4" id="KW-1185">Reference proteome</keyword>
<evidence type="ECO:0000256" key="2">
    <source>
        <dbReference type="SAM" id="Phobius"/>
    </source>
</evidence>
<dbReference type="AlphaFoldDB" id="A0AAD5WS65"/>